<organism evidence="1 2">
    <name type="scientific">Dallia pectoralis</name>
    <name type="common">Alaska blackfish</name>
    <dbReference type="NCBI Taxonomy" id="75939"/>
    <lineage>
        <taxon>Eukaryota</taxon>
        <taxon>Metazoa</taxon>
        <taxon>Chordata</taxon>
        <taxon>Craniata</taxon>
        <taxon>Vertebrata</taxon>
        <taxon>Euteleostomi</taxon>
        <taxon>Actinopterygii</taxon>
        <taxon>Neopterygii</taxon>
        <taxon>Teleostei</taxon>
        <taxon>Protacanthopterygii</taxon>
        <taxon>Esociformes</taxon>
        <taxon>Umbridae</taxon>
        <taxon>Dallia</taxon>
    </lineage>
</organism>
<sequence>MSLDVQGLGVQVFRGNRISNHWLALPMEFGFKQRHYIASLQLRANVYPTCETLSRGRSTVAVACRHCVSGTETCPHILGQCPAVKNSRIRRHHKLCDLLAEEAESAGWRIIKEMVCRAPSGAQRRPDLVFVKGGEALVVSQSGLRWPMIC</sequence>
<name>A0ACC2F5Z0_DALPE</name>
<dbReference type="EMBL" id="CM055760">
    <property type="protein sequence ID" value="KAJ7986763.1"/>
    <property type="molecule type" value="Genomic_DNA"/>
</dbReference>
<evidence type="ECO:0000313" key="1">
    <source>
        <dbReference type="EMBL" id="KAJ7986763.1"/>
    </source>
</evidence>
<accession>A0ACC2F5Z0</accession>
<dbReference type="Proteomes" id="UP001157502">
    <property type="component" value="Chromosome 33"/>
</dbReference>
<comment type="caution">
    <text evidence="1">The sequence shown here is derived from an EMBL/GenBank/DDBJ whole genome shotgun (WGS) entry which is preliminary data.</text>
</comment>
<keyword evidence="2" id="KW-1185">Reference proteome</keyword>
<evidence type="ECO:0000313" key="2">
    <source>
        <dbReference type="Proteomes" id="UP001157502"/>
    </source>
</evidence>
<gene>
    <name evidence="1" type="ORF">DPEC_G00331760</name>
</gene>
<protein>
    <submittedName>
        <fullName evidence="1">Uncharacterized protein</fullName>
    </submittedName>
</protein>
<proteinExistence type="predicted"/>
<reference evidence="1" key="1">
    <citation type="submission" date="2021-05" db="EMBL/GenBank/DDBJ databases">
        <authorList>
            <person name="Pan Q."/>
            <person name="Jouanno E."/>
            <person name="Zahm M."/>
            <person name="Klopp C."/>
            <person name="Cabau C."/>
            <person name="Louis A."/>
            <person name="Berthelot C."/>
            <person name="Parey E."/>
            <person name="Roest Crollius H."/>
            <person name="Montfort J."/>
            <person name="Robinson-Rechavi M."/>
            <person name="Bouchez O."/>
            <person name="Lampietro C."/>
            <person name="Lopez Roques C."/>
            <person name="Donnadieu C."/>
            <person name="Postlethwait J."/>
            <person name="Bobe J."/>
            <person name="Dillon D."/>
            <person name="Chandos A."/>
            <person name="von Hippel F."/>
            <person name="Guiguen Y."/>
        </authorList>
    </citation>
    <scope>NUCLEOTIDE SEQUENCE</scope>
    <source>
        <strain evidence="1">YG-Jan2019</strain>
    </source>
</reference>